<organism evidence="3 4">
    <name type="scientific">Sphaerulina musiva (strain SO2202)</name>
    <name type="common">Poplar stem canker fungus</name>
    <name type="synonym">Septoria musiva</name>
    <dbReference type="NCBI Taxonomy" id="692275"/>
    <lineage>
        <taxon>Eukaryota</taxon>
        <taxon>Fungi</taxon>
        <taxon>Dikarya</taxon>
        <taxon>Ascomycota</taxon>
        <taxon>Pezizomycotina</taxon>
        <taxon>Dothideomycetes</taxon>
        <taxon>Dothideomycetidae</taxon>
        <taxon>Mycosphaerellales</taxon>
        <taxon>Mycosphaerellaceae</taxon>
        <taxon>Sphaerulina</taxon>
    </lineage>
</organism>
<feature type="region of interest" description="Disordered" evidence="1">
    <location>
        <begin position="400"/>
        <end position="546"/>
    </location>
</feature>
<keyword evidence="4" id="KW-1185">Reference proteome</keyword>
<dbReference type="Proteomes" id="UP000016931">
    <property type="component" value="Unassembled WGS sequence"/>
</dbReference>
<evidence type="ECO:0000256" key="1">
    <source>
        <dbReference type="SAM" id="MobiDB-lite"/>
    </source>
</evidence>
<sequence>MRLIQVPSVLLAALTLSVLAKDTITALPSTGSGPGDGSSCLAAVKSWNEGSSAWAKKYQVLSTTIEPIGGGKQVKTYTVYENATTLCDGHPRVTYSPAKSIGVTTKTSGGSITGKTTIVNTYVSPAWEKPYPTCIIPPADCDQLWSTYHSQVAAAATITPAPVATIATPPCANQTAASQNAAFTSSLYGCGKCTIYGEGVELVYFPTSTSRDLCATTPTNTVTHYGKGAVITAYSGTNYTGPDPAHGAQIAVVDGHTFTSGTAYISIRKVFAVDRCTKTFGNVVSNAILAMPSESVLSLRYKQDHFQFLQETATVTGYPVQYADFNNPIPYSAWVGQNHCEFGLEDFTCGVIYENNFRPQLAIPPEITKLSPDFEGCQMWYNGLWDPPLALTERSEAAKPTLPHASKYPTPEPAAPSSRVGSPMVTATATALPNEVSESKGHGAVEPSSTGGGSYGAPGNSQSDTPNNENDDDDDDDTPPNTSSSSDDNNTTTNNNNNNNNNSSPPNSQSNTNTNTNNNEDTTTPTSENPTESPQSPSTTNTGGATKFSSTLQNSLFLGIFVFVLIVA</sequence>
<dbReference type="STRING" id="692275.M3D356"/>
<gene>
    <name evidence="3" type="ORF">SEPMUDRAFT_133348</name>
</gene>
<feature type="chain" id="PRO_5004032278" evidence="2">
    <location>
        <begin position="21"/>
        <end position="568"/>
    </location>
</feature>
<feature type="compositionally biased region" description="Acidic residues" evidence="1">
    <location>
        <begin position="469"/>
        <end position="478"/>
    </location>
</feature>
<dbReference type="EMBL" id="KB456264">
    <property type="protein sequence ID" value="EMF12665.1"/>
    <property type="molecule type" value="Genomic_DNA"/>
</dbReference>
<dbReference type="OrthoDB" id="3944128at2759"/>
<dbReference type="GeneID" id="27899697"/>
<dbReference type="RefSeq" id="XP_016760786.1">
    <property type="nucleotide sequence ID" value="XM_016902560.1"/>
</dbReference>
<keyword evidence="2" id="KW-0732">Signal</keyword>
<proteinExistence type="predicted"/>
<accession>M3D356</accession>
<feature type="compositionally biased region" description="Low complexity" evidence="1">
    <location>
        <begin position="479"/>
        <end position="542"/>
    </location>
</feature>
<reference evidence="3 4" key="1">
    <citation type="journal article" date="2012" name="PLoS Pathog.">
        <title>Diverse lifestyles and strategies of plant pathogenesis encoded in the genomes of eighteen Dothideomycetes fungi.</title>
        <authorList>
            <person name="Ohm R.A."/>
            <person name="Feau N."/>
            <person name="Henrissat B."/>
            <person name="Schoch C.L."/>
            <person name="Horwitz B.A."/>
            <person name="Barry K.W."/>
            <person name="Condon B.J."/>
            <person name="Copeland A.C."/>
            <person name="Dhillon B."/>
            <person name="Glaser F."/>
            <person name="Hesse C.N."/>
            <person name="Kosti I."/>
            <person name="LaButti K."/>
            <person name="Lindquist E.A."/>
            <person name="Lucas S."/>
            <person name="Salamov A.A."/>
            <person name="Bradshaw R.E."/>
            <person name="Ciuffetti L."/>
            <person name="Hamelin R.C."/>
            <person name="Kema G.H.J."/>
            <person name="Lawrence C."/>
            <person name="Scott J.A."/>
            <person name="Spatafora J.W."/>
            <person name="Turgeon B.G."/>
            <person name="de Wit P.J.G.M."/>
            <person name="Zhong S."/>
            <person name="Goodwin S.B."/>
            <person name="Grigoriev I.V."/>
        </authorList>
    </citation>
    <scope>NUCLEOTIDE SEQUENCE [LARGE SCALE GENOMIC DNA]</scope>
    <source>
        <strain evidence="3 4">SO2202</strain>
    </source>
</reference>
<protein>
    <submittedName>
        <fullName evidence="3">Uncharacterized protein</fullName>
    </submittedName>
</protein>
<dbReference type="AlphaFoldDB" id="M3D356"/>
<name>M3D356_SPHMS</name>
<evidence type="ECO:0000313" key="4">
    <source>
        <dbReference type="Proteomes" id="UP000016931"/>
    </source>
</evidence>
<evidence type="ECO:0000256" key="2">
    <source>
        <dbReference type="SAM" id="SignalP"/>
    </source>
</evidence>
<dbReference type="HOGENOM" id="CLU_479937_0_0_1"/>
<evidence type="ECO:0000313" key="3">
    <source>
        <dbReference type="EMBL" id="EMF12665.1"/>
    </source>
</evidence>
<dbReference type="eggNOG" id="KOG1565">
    <property type="taxonomic scope" value="Eukaryota"/>
</dbReference>
<dbReference type="OMA" id="NDICNGD"/>
<feature type="signal peptide" evidence="2">
    <location>
        <begin position="1"/>
        <end position="20"/>
    </location>
</feature>